<dbReference type="GO" id="GO:0043190">
    <property type="term" value="C:ATP-binding cassette (ABC) transporter complex"/>
    <property type="evidence" value="ECO:0007669"/>
    <property type="project" value="InterPro"/>
</dbReference>
<dbReference type="OrthoDB" id="9801163at2"/>
<feature type="region of interest" description="Disordered" evidence="1">
    <location>
        <begin position="1"/>
        <end position="41"/>
    </location>
</feature>
<feature type="compositionally biased region" description="Low complexity" evidence="1">
    <location>
        <begin position="144"/>
        <end position="165"/>
    </location>
</feature>
<feature type="region of interest" description="Disordered" evidence="1">
    <location>
        <begin position="143"/>
        <end position="168"/>
    </location>
</feature>
<dbReference type="Gene3D" id="3.40.190.120">
    <property type="entry name" value="Osmoprotection protein (prox), domain 2"/>
    <property type="match status" value="1"/>
</dbReference>
<dbReference type="SUPFAM" id="SSF53850">
    <property type="entry name" value="Periplasmic binding protein-like II"/>
    <property type="match status" value="1"/>
</dbReference>
<dbReference type="GO" id="GO:0022857">
    <property type="term" value="F:transmembrane transporter activity"/>
    <property type="evidence" value="ECO:0007669"/>
    <property type="project" value="InterPro"/>
</dbReference>
<feature type="compositionally biased region" description="Low complexity" evidence="1">
    <location>
        <begin position="1"/>
        <end position="10"/>
    </location>
</feature>
<dbReference type="KEGG" id="kfv:AS188_13615"/>
<protein>
    <recommendedName>
        <fullName evidence="2">ABC-type glycine betaine transport system substrate-binding domain-containing protein</fullName>
    </recommendedName>
</protein>
<feature type="compositionally biased region" description="Basic residues" evidence="1">
    <location>
        <begin position="16"/>
        <end position="36"/>
    </location>
</feature>
<reference evidence="3 5" key="1">
    <citation type="submission" date="2015-11" db="EMBL/GenBank/DDBJ databases">
        <title>Complete Genome Sequence of Kocuria flava strain HO-9041.</title>
        <authorList>
            <person name="Zhou M."/>
            <person name="Dai J."/>
        </authorList>
    </citation>
    <scope>NUCLEOTIDE SEQUENCE [LARGE SCALE GENOMIC DNA]</scope>
    <source>
        <strain evidence="3 5">HO-9041</strain>
    </source>
</reference>
<keyword evidence="6" id="KW-1185">Reference proteome</keyword>
<evidence type="ECO:0000313" key="3">
    <source>
        <dbReference type="EMBL" id="ALU40610.1"/>
    </source>
</evidence>
<evidence type="ECO:0000256" key="1">
    <source>
        <dbReference type="SAM" id="MobiDB-lite"/>
    </source>
</evidence>
<dbReference type="EMBL" id="BJZR01000100">
    <property type="protein sequence ID" value="GEO93288.1"/>
    <property type="molecule type" value="Genomic_DNA"/>
</dbReference>
<proteinExistence type="predicted"/>
<dbReference type="AlphaFoldDB" id="A0A0U2XQX7"/>
<dbReference type="InterPro" id="IPR007210">
    <property type="entry name" value="ABC_Gly_betaine_transp_sub-bd"/>
</dbReference>
<evidence type="ECO:0000313" key="4">
    <source>
        <dbReference type="EMBL" id="GEO93288.1"/>
    </source>
</evidence>
<evidence type="ECO:0000313" key="6">
    <source>
        <dbReference type="Proteomes" id="UP000321155"/>
    </source>
</evidence>
<dbReference type="Proteomes" id="UP000057181">
    <property type="component" value="Chromosome"/>
</dbReference>
<sequence length="375" mass="39078">MTRSAASARGRAGRSGARRARARRAAPHRPRTHPSRGPRGAAALAALALLAGCAAPAPQEPQPSPSGTAAAPIRIATGPTDQTAVLAHVYAERLRAAGFEASVEDTGEDPAGHLAALERGEVRLAADYSGHLYLRLRSQQVPVPGATPTAAPGATPSAAPTDPAPEGGLAADLSELLGLGDARADDDDVLAGVREVLPEHLRVLAPAPAENRVAVVVTRPTAVELELSDLEDLAPECAQLVLGTDRAFVARPEGREGLEDAYGCTPERVVPHGSTEELVGALLADEVGAAALFTASPEIEDNALVVLGDPLDVFVPQQVVPVAARDLPDEAVRVVDEVSAAVDTEDLVLMTRMTTAQDPYTPEETAQYWLREEQD</sequence>
<dbReference type="Gene3D" id="3.40.190.10">
    <property type="entry name" value="Periplasmic binding protein-like II"/>
    <property type="match status" value="1"/>
</dbReference>
<feature type="domain" description="ABC-type glycine betaine transport system substrate-binding" evidence="2">
    <location>
        <begin position="72"/>
        <end position="372"/>
    </location>
</feature>
<reference evidence="4 6" key="2">
    <citation type="submission" date="2019-07" db="EMBL/GenBank/DDBJ databases">
        <title>Whole genome shotgun sequence of Kocuria flava NBRC 107626.</title>
        <authorList>
            <person name="Hosoyama A."/>
            <person name="Uohara A."/>
            <person name="Ohji S."/>
            <person name="Ichikawa N."/>
        </authorList>
    </citation>
    <scope>NUCLEOTIDE SEQUENCE [LARGE SCALE GENOMIC DNA]</scope>
    <source>
        <strain evidence="4 6">NBRC 107626</strain>
    </source>
</reference>
<dbReference type="RefSeq" id="WP_058859296.1">
    <property type="nucleotide sequence ID" value="NZ_BJZR01000100.1"/>
</dbReference>
<evidence type="ECO:0000259" key="2">
    <source>
        <dbReference type="Pfam" id="PF04069"/>
    </source>
</evidence>
<name>A0A0U2XQX7_9MICC</name>
<dbReference type="STRING" id="446860.AS188_13615"/>
<organism evidence="3 5">
    <name type="scientific">Kocuria flava</name>
    <dbReference type="NCBI Taxonomy" id="446860"/>
    <lineage>
        <taxon>Bacteria</taxon>
        <taxon>Bacillati</taxon>
        <taxon>Actinomycetota</taxon>
        <taxon>Actinomycetes</taxon>
        <taxon>Micrococcales</taxon>
        <taxon>Micrococcaceae</taxon>
        <taxon>Kocuria</taxon>
    </lineage>
</organism>
<dbReference type="Pfam" id="PF04069">
    <property type="entry name" value="OpuAC"/>
    <property type="match status" value="1"/>
</dbReference>
<dbReference type="Proteomes" id="UP000321155">
    <property type="component" value="Unassembled WGS sequence"/>
</dbReference>
<evidence type="ECO:0000313" key="5">
    <source>
        <dbReference type="Proteomes" id="UP000057181"/>
    </source>
</evidence>
<dbReference type="EMBL" id="CP013254">
    <property type="protein sequence ID" value="ALU40610.1"/>
    <property type="molecule type" value="Genomic_DNA"/>
</dbReference>
<accession>A0A0U2XQX7</accession>
<gene>
    <name evidence="3" type="ORF">AS188_13615</name>
    <name evidence="4" type="ORF">KFL01_25940</name>
</gene>